<evidence type="ECO:0000313" key="3">
    <source>
        <dbReference type="Proteomes" id="UP001589810"/>
    </source>
</evidence>
<dbReference type="EMBL" id="JBHLUD010000014">
    <property type="protein sequence ID" value="MFC0547655.1"/>
    <property type="molecule type" value="Genomic_DNA"/>
</dbReference>
<name>A0ABV6N515_9PSEU</name>
<dbReference type="InterPro" id="IPR034139">
    <property type="entry name" value="TOPRIM_OLD"/>
</dbReference>
<dbReference type="RefSeq" id="WP_273938490.1">
    <property type="nucleotide sequence ID" value="NZ_CP097263.1"/>
</dbReference>
<dbReference type="GO" id="GO:0016740">
    <property type="term" value="F:transferase activity"/>
    <property type="evidence" value="ECO:0007669"/>
    <property type="project" value="UniProtKB-KW"/>
</dbReference>
<comment type="caution">
    <text evidence="2">The sequence shown here is derived from an EMBL/GenBank/DDBJ whole genome shotgun (WGS) entry which is preliminary data.</text>
</comment>
<keyword evidence="2" id="KW-0808">Transferase</keyword>
<protein>
    <submittedName>
        <fullName evidence="2">TOPRIM nucleotidyl transferase/hydrolase domain-containing protein</fullName>
    </submittedName>
</protein>
<evidence type="ECO:0000313" key="2">
    <source>
        <dbReference type="EMBL" id="MFC0547655.1"/>
    </source>
</evidence>
<dbReference type="Pfam" id="PF20469">
    <property type="entry name" value="OLD-like_TOPRIM"/>
    <property type="match status" value="1"/>
</dbReference>
<gene>
    <name evidence="2" type="ORF">ACFFH7_39520</name>
</gene>
<feature type="domain" description="OLD protein-like TOPRIM" evidence="1">
    <location>
        <begin position="2"/>
        <end position="48"/>
    </location>
</feature>
<accession>A0ABV6N515</accession>
<evidence type="ECO:0000259" key="1">
    <source>
        <dbReference type="Pfam" id="PF20469"/>
    </source>
</evidence>
<reference evidence="2 3" key="1">
    <citation type="submission" date="2024-09" db="EMBL/GenBank/DDBJ databases">
        <authorList>
            <person name="Sun Q."/>
            <person name="Mori K."/>
        </authorList>
    </citation>
    <scope>NUCLEOTIDE SEQUENCE [LARGE SCALE GENOMIC DNA]</scope>
    <source>
        <strain evidence="2 3">TBRC 1432</strain>
    </source>
</reference>
<organism evidence="2 3">
    <name type="scientific">Kutzneria chonburiensis</name>
    <dbReference type="NCBI Taxonomy" id="1483604"/>
    <lineage>
        <taxon>Bacteria</taxon>
        <taxon>Bacillati</taxon>
        <taxon>Actinomycetota</taxon>
        <taxon>Actinomycetes</taxon>
        <taxon>Pseudonocardiales</taxon>
        <taxon>Pseudonocardiaceae</taxon>
        <taxon>Kutzneria</taxon>
    </lineage>
</organism>
<dbReference type="Proteomes" id="UP001589810">
    <property type="component" value="Unassembled WGS sequence"/>
</dbReference>
<keyword evidence="3" id="KW-1185">Reference proteome</keyword>
<sequence length="172" mass="19222">MRAVVLVEGLSDQLAVEVVARRRGRDLAAEGILVESMGGATNIGHYLDRYGPLVVAGLYDRAEERFFRRALDLPVGDLEQRGFFRCTDDLEDELIRAVGAAEVERLVEAEGRLASFRKLQQQPAQRGRSLHDQLRRLMGGRSGGKYHYARLMAEAVALDRVPRPLTALLDHL</sequence>
<proteinExistence type="predicted"/>